<proteinExistence type="predicted"/>
<dbReference type="Gene3D" id="3.30.70.20">
    <property type="match status" value="1"/>
</dbReference>
<feature type="domain" description="4Fe-4S ferredoxin-type" evidence="1">
    <location>
        <begin position="57"/>
        <end position="84"/>
    </location>
</feature>
<dbReference type="SUPFAM" id="SSF56281">
    <property type="entry name" value="Metallo-hydrolase/oxidoreductase"/>
    <property type="match status" value="1"/>
</dbReference>
<reference evidence="2" key="1">
    <citation type="submission" date="2020-06" db="EMBL/GenBank/DDBJ databases">
        <authorList>
            <consortium name="Plant Systems Biology data submission"/>
        </authorList>
    </citation>
    <scope>NUCLEOTIDE SEQUENCE</scope>
    <source>
        <strain evidence="2">D6</strain>
    </source>
</reference>
<dbReference type="InterPro" id="IPR036866">
    <property type="entry name" value="RibonucZ/Hydroxyglut_hydro"/>
</dbReference>
<gene>
    <name evidence="2" type="ORF">SEMRO_1563_G282710.1</name>
</gene>
<dbReference type="InterPro" id="IPR001279">
    <property type="entry name" value="Metallo-B-lactamas"/>
</dbReference>
<sequence>MNICNKVWITGALLAAIQSESAVNAFVNTNHGANKKAPLKSPLLHAAPKRLEENVEGVVYVNEKCINCAACSNFAPSVFRRADRDYAHIVHRQPETKEEILDARAAMAACPVAAIRSETLAQRRHRMPDNNNSKQAVRDSWTEQDEELVRQMALSPKVNGLELPFPRPLMHHDATTTNNNNDNNNIRNVYNVGHHNEDSFGATPYLVQATFQGQSVWILVDTPRFGKSAMEAVTQITGPNGPDYMFLTHVDDTADHDKWAAEYPSLKRIFHAGDTGRHNWRRDEALNDVEIMLPVPSTSSTKAAYALDGTPLSSAAWYNDFLQDPDTNVVILHTPGHSPGSITLWKKPDNDQPGIIFTGDHYAFTTRTGRMSGFPRYGNNLQLQAESLQGLLDLEWDVVAPGHGHPRDYSQEGDNKDDLKKTEMEEALMDLHK</sequence>
<comment type="caution">
    <text evidence="2">The sequence shown here is derived from an EMBL/GenBank/DDBJ whole genome shotgun (WGS) entry which is preliminary data.</text>
</comment>
<organism evidence="2 3">
    <name type="scientific">Seminavis robusta</name>
    <dbReference type="NCBI Taxonomy" id="568900"/>
    <lineage>
        <taxon>Eukaryota</taxon>
        <taxon>Sar</taxon>
        <taxon>Stramenopiles</taxon>
        <taxon>Ochrophyta</taxon>
        <taxon>Bacillariophyta</taxon>
        <taxon>Bacillariophyceae</taxon>
        <taxon>Bacillariophycidae</taxon>
        <taxon>Naviculales</taxon>
        <taxon>Naviculaceae</taxon>
        <taxon>Seminavis</taxon>
    </lineage>
</organism>
<dbReference type="Proteomes" id="UP001153069">
    <property type="component" value="Unassembled WGS sequence"/>
</dbReference>
<dbReference type="Pfam" id="PF00753">
    <property type="entry name" value="Lactamase_B"/>
    <property type="match status" value="1"/>
</dbReference>
<dbReference type="OrthoDB" id="17458at2759"/>
<dbReference type="AlphaFoldDB" id="A0A9N8ESL8"/>
<evidence type="ECO:0000259" key="1">
    <source>
        <dbReference type="PROSITE" id="PS51379"/>
    </source>
</evidence>
<dbReference type="SUPFAM" id="SSF54862">
    <property type="entry name" value="4Fe-4S ferredoxins"/>
    <property type="match status" value="1"/>
</dbReference>
<keyword evidence="3" id="KW-1185">Reference proteome</keyword>
<dbReference type="PANTHER" id="PTHR42773">
    <property type="entry name" value="METALLO-BETA-LACTAMASE-RELATED"/>
    <property type="match status" value="1"/>
</dbReference>
<dbReference type="PANTHER" id="PTHR42773:SF1">
    <property type="entry name" value="METALLO-BETA-LACTAMASE FAMILY PROTEIN"/>
    <property type="match status" value="1"/>
</dbReference>
<dbReference type="Gene3D" id="3.60.15.10">
    <property type="entry name" value="Ribonuclease Z/Hydroxyacylglutathione hydrolase-like"/>
    <property type="match status" value="1"/>
</dbReference>
<accession>A0A9N8ESL8</accession>
<dbReference type="Pfam" id="PF13370">
    <property type="entry name" value="Fer4_13"/>
    <property type="match status" value="1"/>
</dbReference>
<dbReference type="InterPro" id="IPR017896">
    <property type="entry name" value="4Fe4S_Fe-S-bd"/>
</dbReference>
<name>A0A9N8ESL8_9STRA</name>
<dbReference type="EMBL" id="CAICTM010001561">
    <property type="protein sequence ID" value="CAB9524644.1"/>
    <property type="molecule type" value="Genomic_DNA"/>
</dbReference>
<protein>
    <submittedName>
        <fullName evidence="2">Lactamase_B</fullName>
    </submittedName>
</protein>
<dbReference type="SMART" id="SM00849">
    <property type="entry name" value="Lactamase_B"/>
    <property type="match status" value="1"/>
</dbReference>
<dbReference type="PROSITE" id="PS51379">
    <property type="entry name" value="4FE4S_FER_2"/>
    <property type="match status" value="1"/>
</dbReference>
<evidence type="ECO:0000313" key="2">
    <source>
        <dbReference type="EMBL" id="CAB9524644.1"/>
    </source>
</evidence>
<evidence type="ECO:0000313" key="3">
    <source>
        <dbReference type="Proteomes" id="UP001153069"/>
    </source>
</evidence>